<organism evidence="2 3">
    <name type="scientific">Neocucurbitaria cava</name>
    <dbReference type="NCBI Taxonomy" id="798079"/>
    <lineage>
        <taxon>Eukaryota</taxon>
        <taxon>Fungi</taxon>
        <taxon>Dikarya</taxon>
        <taxon>Ascomycota</taxon>
        <taxon>Pezizomycotina</taxon>
        <taxon>Dothideomycetes</taxon>
        <taxon>Pleosporomycetidae</taxon>
        <taxon>Pleosporales</taxon>
        <taxon>Pleosporineae</taxon>
        <taxon>Cucurbitariaceae</taxon>
        <taxon>Neocucurbitaria</taxon>
    </lineage>
</organism>
<dbReference type="Proteomes" id="UP001140560">
    <property type="component" value="Unassembled WGS sequence"/>
</dbReference>
<evidence type="ECO:0000313" key="2">
    <source>
        <dbReference type="EMBL" id="KAJ4365307.1"/>
    </source>
</evidence>
<sequence>MFNLRSVIILVISYVVIPRLTFLPKNVHSLLLLFGPFLIPRVFDWINVARATSRSVPVRPTPPRVKHALNVLFLSAVVCLILSLSRFAPENIFLKTQSHIRTETSVLFARLRHLRPLTDEDDALRTKFNWGARNKLLYLTYGPDTLLNCVWCSTADGNDQQNYFLFTLPKIVTPHIFQLGVLGLATSSLVGSEGSRFRTHATIAGILLMVVEAWYMGTYDITTNKRAKFVQDIDSVHWRIRFIRYITFAAVDIALAFVLWATSTNRWLAKPVSIAERLETTTRQAEETLNKMRALGLLTNSVNRDPALRGVREEYWRTEGQVMAETVQDEAVTEQINNAISRMDFSALEGRVGEVADGILKGIDGLRVSQVMSASQTSGTSSAAAL</sequence>
<protein>
    <submittedName>
        <fullName evidence="2">Uncharacterized protein</fullName>
    </submittedName>
</protein>
<feature type="transmembrane region" description="Helical" evidence="1">
    <location>
        <begin position="6"/>
        <end position="23"/>
    </location>
</feature>
<dbReference type="PANTHER" id="PTHR39470">
    <property type="entry name" value="CHROMOSOME 10, WHOLE GENOME SHOTGUN SEQUENCE"/>
    <property type="match status" value="1"/>
</dbReference>
<dbReference type="OrthoDB" id="4218123at2759"/>
<feature type="transmembrane region" description="Helical" evidence="1">
    <location>
        <begin position="68"/>
        <end position="88"/>
    </location>
</feature>
<dbReference type="EMBL" id="JAPEUY010000016">
    <property type="protein sequence ID" value="KAJ4365307.1"/>
    <property type="molecule type" value="Genomic_DNA"/>
</dbReference>
<name>A0A9W8Y4G4_9PLEO</name>
<dbReference type="AlphaFoldDB" id="A0A9W8Y4G4"/>
<dbReference type="PANTHER" id="PTHR39470:SF1">
    <property type="entry name" value="CHORISMATE SYNTHASE PROTEIN"/>
    <property type="match status" value="1"/>
</dbReference>
<accession>A0A9W8Y4G4</accession>
<keyword evidence="1" id="KW-1133">Transmembrane helix</keyword>
<feature type="transmembrane region" description="Helical" evidence="1">
    <location>
        <begin position="202"/>
        <end position="221"/>
    </location>
</feature>
<keyword evidence="1" id="KW-0812">Transmembrane</keyword>
<proteinExistence type="predicted"/>
<comment type="caution">
    <text evidence="2">The sequence shown here is derived from an EMBL/GenBank/DDBJ whole genome shotgun (WGS) entry which is preliminary data.</text>
</comment>
<keyword evidence="1" id="KW-0472">Membrane</keyword>
<evidence type="ECO:0000256" key="1">
    <source>
        <dbReference type="SAM" id="Phobius"/>
    </source>
</evidence>
<keyword evidence="3" id="KW-1185">Reference proteome</keyword>
<gene>
    <name evidence="2" type="ORF">N0V83_008927</name>
</gene>
<evidence type="ECO:0000313" key="3">
    <source>
        <dbReference type="Proteomes" id="UP001140560"/>
    </source>
</evidence>
<feature type="transmembrane region" description="Helical" evidence="1">
    <location>
        <begin position="30"/>
        <end position="48"/>
    </location>
</feature>
<feature type="transmembrane region" description="Helical" evidence="1">
    <location>
        <begin position="242"/>
        <end position="261"/>
    </location>
</feature>
<reference evidence="2" key="1">
    <citation type="submission" date="2022-10" db="EMBL/GenBank/DDBJ databases">
        <title>Tapping the CABI collections for fungal endophytes: first genome assemblies for Collariella, Neodidymelliopsis, Ascochyta clinopodiicola, Didymella pomorum, Didymosphaeria variabile, Neocosmospora piperis and Neocucurbitaria cava.</title>
        <authorList>
            <person name="Hill R."/>
        </authorList>
    </citation>
    <scope>NUCLEOTIDE SEQUENCE</scope>
    <source>
        <strain evidence="2">IMI 356814</strain>
    </source>
</reference>
<feature type="transmembrane region" description="Helical" evidence="1">
    <location>
        <begin position="171"/>
        <end position="190"/>
    </location>
</feature>